<feature type="transmembrane region" description="Helical" evidence="12">
    <location>
        <begin position="184"/>
        <end position="204"/>
    </location>
</feature>
<evidence type="ECO:0000256" key="8">
    <source>
        <dbReference type="ARBA" id="ARBA00023170"/>
    </source>
</evidence>
<evidence type="ECO:0000256" key="9">
    <source>
        <dbReference type="ARBA" id="ARBA00023224"/>
    </source>
</evidence>
<dbReference type="GO" id="GO:0071880">
    <property type="term" value="P:adenylate cyclase-activating adrenergic receptor signaling pathway"/>
    <property type="evidence" value="ECO:0007669"/>
    <property type="project" value="TreeGrafter"/>
</dbReference>
<dbReference type="PANTHER" id="PTHR24248:SF72">
    <property type="entry name" value="G-PROTEIN COUPLED RECEPTORS FAMILY 1 PROFILE DOMAIN-CONTAINING PROTEIN"/>
    <property type="match status" value="1"/>
</dbReference>
<evidence type="ECO:0000259" key="13">
    <source>
        <dbReference type="PROSITE" id="PS50262"/>
    </source>
</evidence>
<evidence type="ECO:0000256" key="3">
    <source>
        <dbReference type="ARBA" id="ARBA00022692"/>
    </source>
</evidence>
<reference evidence="14" key="1">
    <citation type="submission" date="2022-11" db="UniProtKB">
        <authorList>
            <consortium name="EnsemblMetazoa"/>
        </authorList>
    </citation>
    <scope>IDENTIFICATION</scope>
</reference>
<proteinExistence type="inferred from homology"/>
<evidence type="ECO:0000256" key="4">
    <source>
        <dbReference type="ARBA" id="ARBA00022989"/>
    </source>
</evidence>
<dbReference type="SUPFAM" id="SSF81321">
    <property type="entry name" value="Family A G protein-coupled receptor-like"/>
    <property type="match status" value="1"/>
</dbReference>
<dbReference type="EnsemblMetazoa" id="XM_038208451.1">
    <property type="protein sequence ID" value="XP_038064379.1"/>
    <property type="gene ID" value="LOC119734854"/>
</dbReference>
<dbReference type="GO" id="GO:0007200">
    <property type="term" value="P:phospholipase C-activating G protein-coupled receptor signaling pathway"/>
    <property type="evidence" value="ECO:0007669"/>
    <property type="project" value="TreeGrafter"/>
</dbReference>
<dbReference type="SMART" id="SM01381">
    <property type="entry name" value="7TM_GPCR_Srsx"/>
    <property type="match status" value="1"/>
</dbReference>
<keyword evidence="5 10" id="KW-0297">G-protein coupled receptor</keyword>
<feature type="region of interest" description="Disordered" evidence="11">
    <location>
        <begin position="442"/>
        <end position="470"/>
    </location>
</feature>
<feature type="transmembrane region" description="Helical" evidence="12">
    <location>
        <begin position="142"/>
        <end position="163"/>
    </location>
</feature>
<feature type="compositionally biased region" description="Polar residues" evidence="11">
    <location>
        <begin position="522"/>
        <end position="532"/>
    </location>
</feature>
<evidence type="ECO:0000256" key="10">
    <source>
        <dbReference type="RuleBase" id="RU000688"/>
    </source>
</evidence>
<dbReference type="OMA" id="SINSLCC"/>
<feature type="region of interest" description="Disordered" evidence="11">
    <location>
        <begin position="287"/>
        <end position="313"/>
    </location>
</feature>
<evidence type="ECO:0000256" key="1">
    <source>
        <dbReference type="ARBA" id="ARBA00004651"/>
    </source>
</evidence>
<dbReference type="AlphaFoldDB" id="A0A914ALS4"/>
<feature type="compositionally biased region" description="Low complexity" evidence="11">
    <location>
        <begin position="299"/>
        <end position="311"/>
    </location>
</feature>
<dbReference type="RefSeq" id="XP_038064379.1">
    <property type="nucleotide sequence ID" value="XM_038208451.1"/>
</dbReference>
<dbReference type="InterPro" id="IPR000276">
    <property type="entry name" value="GPCR_Rhodpsn"/>
</dbReference>
<keyword evidence="9 10" id="KW-0807">Transducer</keyword>
<keyword evidence="8 10" id="KW-0675">Receptor</keyword>
<feature type="transmembrane region" description="Helical" evidence="12">
    <location>
        <begin position="327"/>
        <end position="347"/>
    </location>
</feature>
<dbReference type="InterPro" id="IPR017452">
    <property type="entry name" value="GPCR_Rhodpsn_7TM"/>
</dbReference>
<evidence type="ECO:0000256" key="12">
    <source>
        <dbReference type="SAM" id="Phobius"/>
    </source>
</evidence>
<evidence type="ECO:0000256" key="5">
    <source>
        <dbReference type="ARBA" id="ARBA00023040"/>
    </source>
</evidence>
<dbReference type="GO" id="GO:0005886">
    <property type="term" value="C:plasma membrane"/>
    <property type="evidence" value="ECO:0007669"/>
    <property type="project" value="UniProtKB-SubCell"/>
</dbReference>
<keyword evidence="15" id="KW-1185">Reference proteome</keyword>
<dbReference type="OrthoDB" id="5977853at2759"/>
<dbReference type="Gene3D" id="1.20.1070.10">
    <property type="entry name" value="Rhodopsin 7-helix transmembrane proteins"/>
    <property type="match status" value="1"/>
</dbReference>
<keyword evidence="4 12" id="KW-1133">Transmembrane helix</keyword>
<dbReference type="FunFam" id="1.20.1070.10:FF:000523">
    <property type="entry name" value="5-hydroxytryptamine receptor 2B"/>
    <property type="match status" value="1"/>
</dbReference>
<comment type="subcellular location">
    <subcellularLocation>
        <location evidence="1">Cell membrane</location>
        <topology evidence="1">Multi-pass membrane protein</topology>
    </subcellularLocation>
</comment>
<dbReference type="Proteomes" id="UP000887568">
    <property type="component" value="Unplaced"/>
</dbReference>
<organism evidence="14 15">
    <name type="scientific">Patiria miniata</name>
    <name type="common">Bat star</name>
    <name type="synonym">Asterina miniata</name>
    <dbReference type="NCBI Taxonomy" id="46514"/>
    <lineage>
        <taxon>Eukaryota</taxon>
        <taxon>Metazoa</taxon>
        <taxon>Echinodermata</taxon>
        <taxon>Eleutherozoa</taxon>
        <taxon>Asterozoa</taxon>
        <taxon>Asteroidea</taxon>
        <taxon>Valvatacea</taxon>
        <taxon>Valvatida</taxon>
        <taxon>Asterinidae</taxon>
        <taxon>Patiria</taxon>
    </lineage>
</organism>
<dbReference type="GO" id="GO:0007204">
    <property type="term" value="P:positive regulation of cytosolic calcium ion concentration"/>
    <property type="evidence" value="ECO:0007669"/>
    <property type="project" value="TreeGrafter"/>
</dbReference>
<keyword evidence="6 12" id="KW-0472">Membrane</keyword>
<name>A0A914ALS4_PATMI</name>
<dbReference type="PROSITE" id="PS00237">
    <property type="entry name" value="G_PROTEIN_RECEP_F1_1"/>
    <property type="match status" value="1"/>
</dbReference>
<feature type="transmembrane region" description="Helical" evidence="12">
    <location>
        <begin position="224"/>
        <end position="245"/>
    </location>
</feature>
<feature type="compositionally biased region" description="Basic and acidic residues" evidence="11">
    <location>
        <begin position="508"/>
        <end position="521"/>
    </location>
</feature>
<keyword evidence="2" id="KW-1003">Cell membrane</keyword>
<dbReference type="GeneID" id="119734854"/>
<dbReference type="CDD" id="cd14967">
    <property type="entry name" value="7tmA_amine_R-like"/>
    <property type="match status" value="1"/>
</dbReference>
<keyword evidence="3 10" id="KW-0812">Transmembrane</keyword>
<feature type="transmembrane region" description="Helical" evidence="12">
    <location>
        <begin position="359"/>
        <end position="382"/>
    </location>
</feature>
<evidence type="ECO:0000313" key="14">
    <source>
        <dbReference type="EnsemblMetazoa" id="XP_038064379.1"/>
    </source>
</evidence>
<evidence type="ECO:0000256" key="2">
    <source>
        <dbReference type="ARBA" id="ARBA00022475"/>
    </source>
</evidence>
<evidence type="ECO:0000313" key="15">
    <source>
        <dbReference type="Proteomes" id="UP000887568"/>
    </source>
</evidence>
<feature type="domain" description="G-protein coupled receptors family 1 profile" evidence="13">
    <location>
        <begin position="84"/>
        <end position="379"/>
    </location>
</feature>
<evidence type="ECO:0000256" key="7">
    <source>
        <dbReference type="ARBA" id="ARBA00023157"/>
    </source>
</evidence>
<feature type="compositionally biased region" description="Polar residues" evidence="11">
    <location>
        <begin position="455"/>
        <end position="466"/>
    </location>
</feature>
<protein>
    <recommendedName>
        <fullName evidence="13">G-protein coupled receptors family 1 profile domain-containing protein</fullName>
    </recommendedName>
</protein>
<dbReference type="GO" id="GO:0007267">
    <property type="term" value="P:cell-cell signaling"/>
    <property type="evidence" value="ECO:0007669"/>
    <property type="project" value="TreeGrafter"/>
</dbReference>
<accession>A0A914ALS4</accession>
<evidence type="ECO:0000256" key="6">
    <source>
        <dbReference type="ARBA" id="ARBA00023136"/>
    </source>
</evidence>
<dbReference type="PRINTS" id="PR00237">
    <property type="entry name" value="GPCRRHODOPSN"/>
</dbReference>
<sequence length="605" mass="68063">MEAVVHLASSDQMNQDDSLLAGYYTEISTDITWDENTATEHLLFDDWNATVTSTTDAPEGNVNITRVLLASIALLIINLAVIIGNILVLLAVYCERALRTVTNYFIVNLAIADLLLGTLVLPFSGAFEVIHYWPFGGAFCDIWAAVDVLCCTASINSLCCISVDRYIGVTKPLKHRLIMTPRRAVMLNIFVWLISFGIAVGPLFGWRPVKTSDMECPLSDSIGYVFFSVAGSFYIPSTIILILYFRIYRAVSRETKTIQARSRRRYGDTENGHARHVILRIHVGNKRHSGENCNRRSDGLSSGSSRSRNLSQRTATFNREKKVAKTLGIVVGVFIICWLPFFFFLPLTSVCQSCKLPDVVFTFFFWLGYCNSCVNPVIYAMSNLTFRKAFRKIITCWYCKDHRGLRRTLGSRRSSNVSRLTSSTPMSSPMVMSRVKRLTSNTPSNLSMFRRKPTSTRTSQLTNSKQHPMPDYRTCEADINQSNVNKVFCDKLKNERCGMSTFDIESTTDDKSSFREDKQSKPQDANQTTNSDDYGHFQVDLNNSVSLSDNSNNNSKGFHEPLAHSFCSDNQSQCSKTDLSTVVSFKHLTDTHLSNGIYDSRETPV</sequence>
<feature type="transmembrane region" description="Helical" evidence="12">
    <location>
        <begin position="105"/>
        <end position="130"/>
    </location>
</feature>
<evidence type="ECO:0000256" key="11">
    <source>
        <dbReference type="SAM" id="MobiDB-lite"/>
    </source>
</evidence>
<feature type="region of interest" description="Disordered" evidence="11">
    <location>
        <begin position="504"/>
        <end position="538"/>
    </location>
</feature>
<dbReference type="GO" id="GO:0004937">
    <property type="term" value="F:alpha1-adrenergic receptor activity"/>
    <property type="evidence" value="ECO:0007669"/>
    <property type="project" value="TreeGrafter"/>
</dbReference>
<dbReference type="Pfam" id="PF00001">
    <property type="entry name" value="7tm_1"/>
    <property type="match status" value="1"/>
</dbReference>
<feature type="transmembrane region" description="Helical" evidence="12">
    <location>
        <begin position="68"/>
        <end position="93"/>
    </location>
</feature>
<dbReference type="PANTHER" id="PTHR24248">
    <property type="entry name" value="ADRENERGIC RECEPTOR-RELATED G-PROTEIN COUPLED RECEPTOR"/>
    <property type="match status" value="1"/>
</dbReference>
<dbReference type="GO" id="GO:0043410">
    <property type="term" value="P:positive regulation of MAPK cascade"/>
    <property type="evidence" value="ECO:0007669"/>
    <property type="project" value="TreeGrafter"/>
</dbReference>
<comment type="similarity">
    <text evidence="10">Belongs to the G-protein coupled receptor 1 family.</text>
</comment>
<dbReference type="PROSITE" id="PS50262">
    <property type="entry name" value="G_PROTEIN_RECEP_F1_2"/>
    <property type="match status" value="1"/>
</dbReference>
<keyword evidence="7" id="KW-1015">Disulfide bond</keyword>
<feature type="compositionally biased region" description="Basic and acidic residues" evidence="11">
    <location>
        <begin position="288"/>
        <end position="298"/>
    </location>
</feature>